<dbReference type="SUPFAM" id="SSF51430">
    <property type="entry name" value="NAD(P)-linked oxidoreductase"/>
    <property type="match status" value="1"/>
</dbReference>
<name>A0ABU0T9M6_9ACTN</name>
<comment type="caution">
    <text evidence="2">The sequence shown here is derived from an EMBL/GenBank/DDBJ whole genome shotgun (WGS) entry which is preliminary data.</text>
</comment>
<dbReference type="EMBL" id="JAUSZI010000002">
    <property type="protein sequence ID" value="MDQ1031494.1"/>
    <property type="molecule type" value="Genomic_DNA"/>
</dbReference>
<evidence type="ECO:0000313" key="3">
    <source>
        <dbReference type="Proteomes" id="UP001230328"/>
    </source>
</evidence>
<dbReference type="InterPro" id="IPR036812">
    <property type="entry name" value="NAD(P)_OxRdtase_dom_sf"/>
</dbReference>
<keyword evidence="3" id="KW-1185">Reference proteome</keyword>
<dbReference type="Pfam" id="PF00248">
    <property type="entry name" value="Aldo_ket_red"/>
    <property type="match status" value="1"/>
</dbReference>
<dbReference type="Gene3D" id="3.20.20.100">
    <property type="entry name" value="NADP-dependent oxidoreductase domain"/>
    <property type="match status" value="1"/>
</dbReference>
<dbReference type="PANTHER" id="PTHR43312:SF1">
    <property type="entry name" value="NADP-DEPENDENT OXIDOREDUCTASE DOMAIN-CONTAINING PROTEIN"/>
    <property type="match status" value="1"/>
</dbReference>
<reference evidence="2 3" key="1">
    <citation type="submission" date="2023-07" db="EMBL/GenBank/DDBJ databases">
        <title>Comparative genomics of wheat-associated soil bacteria to identify genetic determinants of phenazine resistance.</title>
        <authorList>
            <person name="Mouncey N."/>
        </authorList>
    </citation>
    <scope>NUCLEOTIDE SEQUENCE [LARGE SCALE GENOMIC DNA]</scope>
    <source>
        <strain evidence="2 3">V2I4</strain>
    </source>
</reference>
<dbReference type="InterPro" id="IPR053135">
    <property type="entry name" value="AKR2_Oxidoreductase"/>
</dbReference>
<dbReference type="Proteomes" id="UP001230328">
    <property type="component" value="Unassembled WGS sequence"/>
</dbReference>
<evidence type="ECO:0000259" key="1">
    <source>
        <dbReference type="Pfam" id="PF00248"/>
    </source>
</evidence>
<evidence type="ECO:0000313" key="2">
    <source>
        <dbReference type="EMBL" id="MDQ1031494.1"/>
    </source>
</evidence>
<gene>
    <name evidence="2" type="ORF">QF035_009076</name>
</gene>
<dbReference type="InterPro" id="IPR023210">
    <property type="entry name" value="NADP_OxRdtase_dom"/>
</dbReference>
<protein>
    <submittedName>
        <fullName evidence="2">Aryl-alcohol dehydrogenase-like predicted oxidoreductase</fullName>
    </submittedName>
</protein>
<proteinExistence type="predicted"/>
<accession>A0ABU0T9M6</accession>
<feature type="domain" description="NADP-dependent oxidoreductase" evidence="1">
    <location>
        <begin position="42"/>
        <end position="327"/>
    </location>
</feature>
<dbReference type="PANTHER" id="PTHR43312">
    <property type="entry name" value="D-THREO-ALDOSE 1-DEHYDROGENASE"/>
    <property type="match status" value="1"/>
</dbReference>
<sequence>MSGMPDLAPRELCRSINAFPLGVHCSGVRSGGSGNPDDRAFLDGLRRAIEDTEGAILLDTADSYGKGKSERLIGRVLREYTGLPLQISSKVGTLRSSAEHPYADRRINHQLQQTLDNLYVDQLALYTLQSLDFGPHDCFLGHAADQMHTLRDLELIRAVGMPGPDVAYTASPEQQSAAVTGFLKAFHAIGPDVIWTRFNALTPNVLIEGDDLFTFARKHGVGVVLTSPLAQGVLIGKSPPSATVRPHYAMAGTALGAPHSMGSIARGLQSLRDRFGPYPGALTRAALRFCLQRASHSVVLVGFRTEAQVTESFGCLGEPLTNDELAFMEGTFAEMRASLMAPVQASTVAESRR</sequence>
<organism evidence="2 3">
    <name type="scientific">Streptomyces umbrinus</name>
    <dbReference type="NCBI Taxonomy" id="67370"/>
    <lineage>
        <taxon>Bacteria</taxon>
        <taxon>Bacillati</taxon>
        <taxon>Actinomycetota</taxon>
        <taxon>Actinomycetes</taxon>
        <taxon>Kitasatosporales</taxon>
        <taxon>Streptomycetaceae</taxon>
        <taxon>Streptomyces</taxon>
        <taxon>Streptomyces phaeochromogenes group</taxon>
    </lineage>
</organism>